<dbReference type="EMBL" id="JARRIG010000008">
    <property type="protein sequence ID" value="MFA4805303.1"/>
    <property type="molecule type" value="Genomic_DNA"/>
</dbReference>
<dbReference type="SUPFAM" id="SSF111126">
    <property type="entry name" value="Ligand-binding domain in the NO signalling and Golgi transport"/>
    <property type="match status" value="1"/>
</dbReference>
<evidence type="ECO:0000313" key="3">
    <source>
        <dbReference type="Proteomes" id="UP001571980"/>
    </source>
</evidence>
<evidence type="ECO:0000313" key="2">
    <source>
        <dbReference type="EMBL" id="MFA4805303.1"/>
    </source>
</evidence>
<dbReference type="SMART" id="SM00989">
    <property type="entry name" value="V4R"/>
    <property type="match status" value="1"/>
</dbReference>
<dbReference type="InterPro" id="IPR004096">
    <property type="entry name" value="V4R"/>
</dbReference>
<organism evidence="2 3">
    <name type="scientific">Pyrococcus kukulkanii</name>
    <dbReference type="NCBI Taxonomy" id="1609559"/>
    <lineage>
        <taxon>Archaea</taxon>
        <taxon>Methanobacteriati</taxon>
        <taxon>Methanobacteriota</taxon>
        <taxon>Thermococci</taxon>
        <taxon>Thermococcales</taxon>
        <taxon>Thermococcaceae</taxon>
        <taxon>Pyrococcus</taxon>
    </lineage>
</organism>
<evidence type="ECO:0000259" key="1">
    <source>
        <dbReference type="SMART" id="SM00989"/>
    </source>
</evidence>
<gene>
    <name evidence="2" type="ORF">P8X34_11250</name>
</gene>
<comment type="caution">
    <text evidence="2">The sequence shown here is derived from an EMBL/GenBank/DDBJ whole genome shotgun (WGS) entry which is preliminary data.</text>
</comment>
<dbReference type="PANTHER" id="PTHR35090:SF2">
    <property type="entry name" value="ARSR FAMILY TRANSCRIPTIONAL REGULATOR"/>
    <property type="match status" value="1"/>
</dbReference>
<feature type="domain" description="4-vinyl reductase 4VR" evidence="1">
    <location>
        <begin position="131"/>
        <end position="192"/>
    </location>
</feature>
<keyword evidence="3" id="KW-1185">Reference proteome</keyword>
<dbReference type="PANTHER" id="PTHR35090">
    <property type="entry name" value="DNA-DIRECTED RNA POLYMERASE SUBUNIT I"/>
    <property type="match status" value="1"/>
</dbReference>
<dbReference type="InterPro" id="IPR024096">
    <property type="entry name" value="NO_sig/Golgi_transp_ligand-bd"/>
</dbReference>
<name>A0ABV4T699_9EURY</name>
<protein>
    <recommendedName>
        <fullName evidence="1">4-vinyl reductase 4VR domain-containing protein</fullName>
    </recommendedName>
</protein>
<reference evidence="2 3" key="1">
    <citation type="submission" date="2023-03" db="EMBL/GenBank/DDBJ databases">
        <title>Speciation in Pyrococcus: adaptation to high temperature as a mechanism.</title>
        <authorList>
            <person name="Gu J."/>
        </authorList>
    </citation>
    <scope>NUCLEOTIDE SEQUENCE [LARGE SCALE GENOMIC DNA]</scope>
    <source>
        <strain evidence="2 3">LMOA34</strain>
    </source>
</reference>
<accession>A0ABV4T699</accession>
<dbReference type="Pfam" id="PF02830">
    <property type="entry name" value="V4R"/>
    <property type="match status" value="1"/>
</dbReference>
<dbReference type="Gene3D" id="3.30.1380.20">
    <property type="entry name" value="Trafficking protein particle complex subunit 3"/>
    <property type="match status" value="1"/>
</dbReference>
<proteinExistence type="predicted"/>
<dbReference type="RefSeq" id="WP_372817326.1">
    <property type="nucleotide sequence ID" value="NZ_JARRIF010000001.1"/>
</dbReference>
<dbReference type="Proteomes" id="UP001571980">
    <property type="component" value="Unassembled WGS sequence"/>
</dbReference>
<sequence>MTPMMEDVAYLVEPSLKKWREVYKEEKKQKKYSEKVEYLELDPAVYFNVKRPFFVKLSPEDPTYVRTFRMISYGMLKYSPSLRTLILRGAGYNLARKLVETSEIRSIDDLPRVFLKQKLGIVDIVEESFNCMKVNLYECMSCYNTTPVGRTLCDFEAGFIQGVMEALIGKNITREVYCWGLGHHFCGFEVIFE</sequence>